<evidence type="ECO:0000313" key="1">
    <source>
        <dbReference type="EMBL" id="ETO03256.1"/>
    </source>
</evidence>
<name>X6LPF2_RETFI</name>
<accession>X6LPF2</accession>
<protein>
    <submittedName>
        <fullName evidence="1">Uncharacterized protein</fullName>
    </submittedName>
</protein>
<keyword evidence="2" id="KW-1185">Reference proteome</keyword>
<sequence length="90" mass="10121">MTTQKLVESKAIVNITKKVFNWFIFPKDVKTKKSVSITRLCVKNGIICASTNDGQELPVEDLKVKKCVVLFGCVIVFNQKCRITNKKDGT</sequence>
<dbReference type="EMBL" id="ASPP01033829">
    <property type="protein sequence ID" value="ETO03256.1"/>
    <property type="molecule type" value="Genomic_DNA"/>
</dbReference>
<evidence type="ECO:0000313" key="2">
    <source>
        <dbReference type="Proteomes" id="UP000023152"/>
    </source>
</evidence>
<dbReference type="AlphaFoldDB" id="X6LPF2"/>
<proteinExistence type="predicted"/>
<gene>
    <name evidence="1" type="ORF">RFI_34154</name>
</gene>
<comment type="caution">
    <text evidence="1">The sequence shown here is derived from an EMBL/GenBank/DDBJ whole genome shotgun (WGS) entry which is preliminary data.</text>
</comment>
<organism evidence="1 2">
    <name type="scientific">Reticulomyxa filosa</name>
    <dbReference type="NCBI Taxonomy" id="46433"/>
    <lineage>
        <taxon>Eukaryota</taxon>
        <taxon>Sar</taxon>
        <taxon>Rhizaria</taxon>
        <taxon>Retaria</taxon>
        <taxon>Foraminifera</taxon>
        <taxon>Monothalamids</taxon>
        <taxon>Reticulomyxidae</taxon>
        <taxon>Reticulomyxa</taxon>
    </lineage>
</organism>
<reference evidence="1 2" key="1">
    <citation type="journal article" date="2013" name="Curr. Biol.">
        <title>The Genome of the Foraminiferan Reticulomyxa filosa.</title>
        <authorList>
            <person name="Glockner G."/>
            <person name="Hulsmann N."/>
            <person name="Schleicher M."/>
            <person name="Noegel A.A."/>
            <person name="Eichinger L."/>
            <person name="Gallinger C."/>
            <person name="Pawlowski J."/>
            <person name="Sierra R."/>
            <person name="Euteneuer U."/>
            <person name="Pillet L."/>
            <person name="Moustafa A."/>
            <person name="Platzer M."/>
            <person name="Groth M."/>
            <person name="Szafranski K."/>
            <person name="Schliwa M."/>
        </authorList>
    </citation>
    <scope>NUCLEOTIDE SEQUENCE [LARGE SCALE GENOMIC DNA]</scope>
</reference>
<dbReference type="Proteomes" id="UP000023152">
    <property type="component" value="Unassembled WGS sequence"/>
</dbReference>